<dbReference type="Pfam" id="PF14311">
    <property type="entry name" value="DUF4379"/>
    <property type="match status" value="5"/>
</dbReference>
<reference evidence="3" key="1">
    <citation type="submission" date="2021-12" db="EMBL/GenBank/DDBJ databases">
        <title>Discovery of the Pendulisporaceae a myxobacterial family with distinct sporulation behavior and unique specialized metabolism.</title>
        <authorList>
            <person name="Garcia R."/>
            <person name="Popoff A."/>
            <person name="Bader C.D."/>
            <person name="Loehr J."/>
            <person name="Walesch S."/>
            <person name="Walt C."/>
            <person name="Boldt J."/>
            <person name="Bunk B."/>
            <person name="Haeckl F.J.F.P.J."/>
            <person name="Gunesch A.P."/>
            <person name="Birkelbach J."/>
            <person name="Nuebel U."/>
            <person name="Pietschmann T."/>
            <person name="Bach T."/>
            <person name="Mueller R."/>
        </authorList>
    </citation>
    <scope>NUCLEOTIDE SEQUENCE</scope>
    <source>
        <strain evidence="3">MSr11367</strain>
    </source>
</reference>
<dbReference type="RefSeq" id="WP_394830701.1">
    <property type="nucleotide sequence ID" value="NZ_CP089929.1"/>
</dbReference>
<evidence type="ECO:0000313" key="3">
    <source>
        <dbReference type="EMBL" id="WXB01093.1"/>
    </source>
</evidence>
<dbReference type="PANTHER" id="PTHR37317:SF1">
    <property type="entry name" value="ZINC-RIBBON DOMAIN-CONTAINING PROTEIN-RELATED"/>
    <property type="match status" value="1"/>
</dbReference>
<feature type="domain" description="Treble clef zinc finger" evidence="2">
    <location>
        <begin position="158"/>
        <end position="215"/>
    </location>
</feature>
<feature type="domain" description="Treble clef zinc finger" evidence="2">
    <location>
        <begin position="374"/>
        <end position="428"/>
    </location>
</feature>
<dbReference type="InterPro" id="IPR025487">
    <property type="entry name" value="DUF4379"/>
</dbReference>
<proteinExistence type="predicted"/>
<evidence type="ECO:0000313" key="4">
    <source>
        <dbReference type="Proteomes" id="UP001374803"/>
    </source>
</evidence>
<gene>
    <name evidence="3" type="ORF">LVJ94_29755</name>
</gene>
<organism evidence="3 4">
    <name type="scientific">Pendulispora rubella</name>
    <dbReference type="NCBI Taxonomy" id="2741070"/>
    <lineage>
        <taxon>Bacteria</taxon>
        <taxon>Pseudomonadati</taxon>
        <taxon>Myxococcota</taxon>
        <taxon>Myxococcia</taxon>
        <taxon>Myxococcales</taxon>
        <taxon>Sorangiineae</taxon>
        <taxon>Pendulisporaceae</taxon>
        <taxon>Pendulispora</taxon>
    </lineage>
</organism>
<feature type="domain" description="Treble clef zinc finger" evidence="2">
    <location>
        <begin position="230"/>
        <end position="286"/>
    </location>
</feature>
<dbReference type="Proteomes" id="UP001374803">
    <property type="component" value="Chromosome"/>
</dbReference>
<evidence type="ECO:0000256" key="1">
    <source>
        <dbReference type="SAM" id="MobiDB-lite"/>
    </source>
</evidence>
<protein>
    <submittedName>
        <fullName evidence="3">Zinc-ribbon domain-containing protein</fullName>
    </submittedName>
</protein>
<feature type="domain" description="Treble clef zinc finger" evidence="2">
    <location>
        <begin position="85"/>
        <end position="143"/>
    </location>
</feature>
<accession>A0ABZ2KTN7</accession>
<keyword evidence="4" id="KW-1185">Reference proteome</keyword>
<feature type="region of interest" description="Disordered" evidence="1">
    <location>
        <begin position="439"/>
        <end position="478"/>
    </location>
</feature>
<evidence type="ECO:0000259" key="2">
    <source>
        <dbReference type="Pfam" id="PF14311"/>
    </source>
</evidence>
<sequence length="478" mass="55025">MAVSSYELVEDVDLGTLVRLPENEVRTMLAGIEPARKRLGRRWYRWADIHPYLTRTQIARARRLFREHGMKVRTSKQWVAGYPRLMAEWHPTKNGDIVPWKVSYGSQKRIWWKCPKGPDHEWHAMPKSRTGKLPAGCPFCTGKKVSVTNRLSIHAPEIAAQWHPKKNGKHSPDDFVVGSKFKAWWKCPKAPAHEWQSFIVDRTTVSPNCPFCVNRRISIDRSIAVLAPDLARQWHPTKNGKLSAKDVGPWSNDPVWWRCERDATHVWEAPPNQRFRAKNRCPFCINRRTAANNALLTLAPHLAAEWHPTKNVGRALSDVRATAVYKVWWKCPNGPDHQWRATVLDRYKKGSKCPFCREWRLSVTNSLAVKHPQLAVEWHPRLNRSSLPSLVTGKSRKKVWWQCRRNKAHVWYVSPYRRLEGESGCPHCVWSLPPGPLRSIQRAAPQAGAPHVRAPQARSGTQRPTPPPRKRPQPEASF</sequence>
<feature type="domain" description="Treble clef zinc finger" evidence="2">
    <location>
        <begin position="302"/>
        <end position="357"/>
    </location>
</feature>
<dbReference type="EMBL" id="CP089983">
    <property type="protein sequence ID" value="WXB01093.1"/>
    <property type="molecule type" value="Genomic_DNA"/>
</dbReference>
<dbReference type="PANTHER" id="PTHR37317">
    <property type="entry name" value="BLR8090 PROTEIN"/>
    <property type="match status" value="1"/>
</dbReference>
<name>A0ABZ2KTN7_9BACT</name>